<evidence type="ECO:0000313" key="1">
    <source>
        <dbReference type="EMBL" id="KAF3540085.1"/>
    </source>
</evidence>
<dbReference type="Proteomes" id="UP000712600">
    <property type="component" value="Unassembled WGS sequence"/>
</dbReference>
<reference evidence="1" key="1">
    <citation type="submission" date="2019-12" db="EMBL/GenBank/DDBJ databases">
        <title>Genome sequencing and annotation of Brassica cretica.</title>
        <authorList>
            <person name="Studholme D.J."/>
            <person name="Sarris P."/>
        </authorList>
    </citation>
    <scope>NUCLEOTIDE SEQUENCE</scope>
    <source>
        <strain evidence="1">PFS-109/04</strain>
        <tissue evidence="1">Leaf</tissue>
    </source>
</reference>
<dbReference type="EMBL" id="QGKX02001290">
    <property type="protein sequence ID" value="KAF3540085.1"/>
    <property type="molecule type" value="Genomic_DNA"/>
</dbReference>
<dbReference type="AlphaFoldDB" id="A0A8S9Q8K9"/>
<name>A0A8S9Q8K9_BRACR</name>
<organism evidence="1 2">
    <name type="scientific">Brassica cretica</name>
    <name type="common">Mustard</name>
    <dbReference type="NCBI Taxonomy" id="69181"/>
    <lineage>
        <taxon>Eukaryota</taxon>
        <taxon>Viridiplantae</taxon>
        <taxon>Streptophyta</taxon>
        <taxon>Embryophyta</taxon>
        <taxon>Tracheophyta</taxon>
        <taxon>Spermatophyta</taxon>
        <taxon>Magnoliopsida</taxon>
        <taxon>eudicotyledons</taxon>
        <taxon>Gunneridae</taxon>
        <taxon>Pentapetalae</taxon>
        <taxon>rosids</taxon>
        <taxon>malvids</taxon>
        <taxon>Brassicales</taxon>
        <taxon>Brassicaceae</taxon>
        <taxon>Brassiceae</taxon>
        <taxon>Brassica</taxon>
    </lineage>
</organism>
<evidence type="ECO:0000313" key="2">
    <source>
        <dbReference type="Proteomes" id="UP000712600"/>
    </source>
</evidence>
<comment type="caution">
    <text evidence="1">The sequence shown here is derived from an EMBL/GenBank/DDBJ whole genome shotgun (WGS) entry which is preliminary data.</text>
</comment>
<proteinExistence type="predicted"/>
<sequence>MRHVEDIHKSKKLKALIPGDQLLCKPWSRFINQNRFVVIYTKAWNHSDSQRCGVMGVYWGYHNHILHNYKNSLLQPYLAQQYFLQEDERRMGVFSREEIFKKEKWFFNTVGNK</sequence>
<protein>
    <submittedName>
        <fullName evidence="1">Uncharacterized protein</fullName>
    </submittedName>
</protein>
<accession>A0A8S9Q8K9</accession>
<gene>
    <name evidence="1" type="ORF">F2Q69_00019698</name>
</gene>